<evidence type="ECO:0000313" key="2">
    <source>
        <dbReference type="Proteomes" id="UP001301216"/>
    </source>
</evidence>
<protein>
    <submittedName>
        <fullName evidence="1">DUF1799 domain-containing protein</fullName>
    </submittedName>
</protein>
<dbReference type="InterPro" id="IPR014915">
    <property type="entry name" value="Phage_TLS_TfmB"/>
</dbReference>
<reference evidence="1 2" key="1">
    <citation type="submission" date="2022-11" db="EMBL/GenBank/DDBJ databases">
        <title>Brucella sp. YY2X, whole genome shotgun sequencing project.</title>
        <authorList>
            <person name="Yang Y."/>
        </authorList>
    </citation>
    <scope>NUCLEOTIDE SEQUENCE [LARGE SCALE GENOMIC DNA]</scope>
    <source>
        <strain evidence="1 2">YY2X</strain>
    </source>
</reference>
<dbReference type="EMBL" id="JAPHAV010000003">
    <property type="protein sequence ID" value="MCX2697074.1"/>
    <property type="molecule type" value="Genomic_DNA"/>
</dbReference>
<dbReference type="Proteomes" id="UP001301216">
    <property type="component" value="Unassembled WGS sequence"/>
</dbReference>
<accession>A0ABT3QN89</accession>
<keyword evidence="2" id="KW-1185">Reference proteome</keyword>
<evidence type="ECO:0000313" key="1">
    <source>
        <dbReference type="EMBL" id="MCX2697074.1"/>
    </source>
</evidence>
<gene>
    <name evidence="1" type="ORF">OPR82_09810</name>
</gene>
<dbReference type="RefSeq" id="WP_265984609.1">
    <property type="nucleotide sequence ID" value="NZ_JAPHAV010000003.1"/>
</dbReference>
<proteinExistence type="predicted"/>
<dbReference type="Pfam" id="PF08809">
    <property type="entry name" value="DUF1799"/>
    <property type="match status" value="1"/>
</dbReference>
<name>A0ABT3QN89_9HYPH</name>
<sequence length="89" mass="9984">MGFAVDPAAVTARSDAFEVWNENEDALRAFLAVETQWNVEFTPVGPIRTGLSYIDVDVVLRRLNFPDHIFELLQIMELAALEAFNEVSA</sequence>
<organism evidence="1 2">
    <name type="scientific">Ochrobactrum chromiisoli</name>
    <dbReference type="NCBI Taxonomy" id="2993941"/>
    <lineage>
        <taxon>Bacteria</taxon>
        <taxon>Pseudomonadati</taxon>
        <taxon>Pseudomonadota</taxon>
        <taxon>Alphaproteobacteria</taxon>
        <taxon>Hyphomicrobiales</taxon>
        <taxon>Brucellaceae</taxon>
        <taxon>Brucella/Ochrobactrum group</taxon>
        <taxon>Ochrobactrum</taxon>
    </lineage>
</organism>
<comment type="caution">
    <text evidence="1">The sequence shown here is derived from an EMBL/GenBank/DDBJ whole genome shotgun (WGS) entry which is preliminary data.</text>
</comment>